<dbReference type="AlphaFoldDB" id="A0A1T5EI07"/>
<dbReference type="RefSeq" id="WP_079514258.1">
    <property type="nucleotide sequence ID" value="NZ_FUYL01000013.1"/>
</dbReference>
<dbReference type="GO" id="GO:0006313">
    <property type="term" value="P:DNA transposition"/>
    <property type="evidence" value="ECO:0007669"/>
    <property type="project" value="InterPro"/>
</dbReference>
<proteinExistence type="predicted"/>
<reference evidence="3" key="1">
    <citation type="submission" date="2017-02" db="EMBL/GenBank/DDBJ databases">
        <authorList>
            <person name="Varghese N."/>
            <person name="Submissions S."/>
        </authorList>
    </citation>
    <scope>NUCLEOTIDE SEQUENCE [LARGE SCALE GENOMIC DNA]</scope>
    <source>
        <strain evidence="3">DSM 23546</strain>
    </source>
</reference>
<dbReference type="InterPro" id="IPR002514">
    <property type="entry name" value="Transposase_8"/>
</dbReference>
<dbReference type="Gene3D" id="1.10.10.10">
    <property type="entry name" value="Winged helix-like DNA-binding domain superfamily/Winged helix DNA-binding domain"/>
    <property type="match status" value="1"/>
</dbReference>
<accession>A0A1T5EI07</accession>
<dbReference type="Proteomes" id="UP000190339">
    <property type="component" value="Unassembled WGS sequence"/>
</dbReference>
<dbReference type="GO" id="GO:0004803">
    <property type="term" value="F:transposase activity"/>
    <property type="evidence" value="ECO:0007669"/>
    <property type="project" value="InterPro"/>
</dbReference>
<sequence>MYKNDGYVRRYSESFKLKVLAELTKGNHSKRQIALTYGIQSSTINVWIKKYDRKDLMNTRVTVQTDDELSRIKALQKELKQLKDLLIKKDLDKL</sequence>
<dbReference type="InterPro" id="IPR009057">
    <property type="entry name" value="Homeodomain-like_sf"/>
</dbReference>
<keyword evidence="1" id="KW-0175">Coiled coil</keyword>
<organism evidence="2 3">
    <name type="scientific">Maribacter arcticus</name>
    <dbReference type="NCBI Taxonomy" id="561365"/>
    <lineage>
        <taxon>Bacteria</taxon>
        <taxon>Pseudomonadati</taxon>
        <taxon>Bacteroidota</taxon>
        <taxon>Flavobacteriia</taxon>
        <taxon>Flavobacteriales</taxon>
        <taxon>Flavobacteriaceae</taxon>
        <taxon>Maribacter</taxon>
    </lineage>
</organism>
<gene>
    <name evidence="2" type="ORF">SAMN05660866_03507</name>
</gene>
<evidence type="ECO:0000313" key="2">
    <source>
        <dbReference type="EMBL" id="SKB83554.1"/>
    </source>
</evidence>
<evidence type="ECO:0000256" key="1">
    <source>
        <dbReference type="SAM" id="Coils"/>
    </source>
</evidence>
<dbReference type="STRING" id="561365.SAMN05660866_03507"/>
<dbReference type="Pfam" id="PF01527">
    <property type="entry name" value="HTH_Tnp_1"/>
    <property type="match status" value="1"/>
</dbReference>
<evidence type="ECO:0000313" key="3">
    <source>
        <dbReference type="Proteomes" id="UP000190339"/>
    </source>
</evidence>
<feature type="coiled-coil region" evidence="1">
    <location>
        <begin position="65"/>
        <end position="92"/>
    </location>
</feature>
<dbReference type="EMBL" id="FUYL01000013">
    <property type="protein sequence ID" value="SKB83554.1"/>
    <property type="molecule type" value="Genomic_DNA"/>
</dbReference>
<dbReference type="GO" id="GO:0003677">
    <property type="term" value="F:DNA binding"/>
    <property type="evidence" value="ECO:0007669"/>
    <property type="project" value="InterPro"/>
</dbReference>
<dbReference type="OrthoDB" id="1450847at2"/>
<keyword evidence="3" id="KW-1185">Reference proteome</keyword>
<feature type="non-terminal residue" evidence="2">
    <location>
        <position position="94"/>
    </location>
</feature>
<protein>
    <submittedName>
        <fullName evidence="2">Transposase</fullName>
    </submittedName>
</protein>
<dbReference type="SUPFAM" id="SSF46689">
    <property type="entry name" value="Homeodomain-like"/>
    <property type="match status" value="1"/>
</dbReference>
<dbReference type="InterPro" id="IPR036388">
    <property type="entry name" value="WH-like_DNA-bd_sf"/>
</dbReference>
<name>A0A1T5EI07_9FLAO</name>